<organism evidence="1">
    <name type="scientific">Strongyloides ratti</name>
    <name type="common">Parasitic roundworm</name>
    <dbReference type="NCBI Taxonomy" id="34506"/>
    <lineage>
        <taxon>Eukaryota</taxon>
        <taxon>Metazoa</taxon>
        <taxon>Ecdysozoa</taxon>
        <taxon>Nematoda</taxon>
        <taxon>Chromadorea</taxon>
        <taxon>Rhabditida</taxon>
        <taxon>Tylenchina</taxon>
        <taxon>Panagrolaimomorpha</taxon>
        <taxon>Strongyloidoidea</taxon>
        <taxon>Strongyloididae</taxon>
        <taxon>Strongyloides</taxon>
    </lineage>
</organism>
<dbReference type="CTD" id="36378230"/>
<reference evidence="1 2" key="1">
    <citation type="submission" date="2014-09" db="EMBL/GenBank/DDBJ databases">
        <authorList>
            <person name="Martin A.A."/>
        </authorList>
    </citation>
    <scope>NUCLEOTIDE SEQUENCE</scope>
    <source>
        <strain evidence="2">ED321</strain>
        <strain evidence="1">ED321 Heterogonic</strain>
    </source>
</reference>
<proteinExistence type="predicted"/>
<dbReference type="WBParaSite" id="SRAE_2000054100.1">
    <property type="protein sequence ID" value="SRAE_2000054100.1"/>
    <property type="gene ID" value="WBGene00260736"/>
</dbReference>
<accession>A0A090L7T9</accession>
<name>A0A090L7T9_STRRB</name>
<gene>
    <name evidence="1 3 4" type="ORF">SRAE_2000054100</name>
</gene>
<evidence type="ECO:0000313" key="1">
    <source>
        <dbReference type="EMBL" id="CEF65866.1"/>
    </source>
</evidence>
<dbReference type="Gene3D" id="4.10.365.10">
    <property type="entry name" value="p27"/>
    <property type="match status" value="1"/>
</dbReference>
<dbReference type="Proteomes" id="UP000035682">
    <property type="component" value="Unplaced"/>
</dbReference>
<dbReference type="AlphaFoldDB" id="A0A090L7T9"/>
<sequence>MSATITMIISPSVTTLHQNSTLSIHNSPSFKTPRKSGVSRGINKKKSVCRRLTFNTTTSTTPIDTDIFLDNLLSDIYSKYNKKYNYDFVEDYPMENCIFKECPSTSEVPLFYKTKNNIRSLSPEVLENLCPTMTSSTKISKNTKGNGKQMRLTDYLLAKRKNSKNCDSMKLSRTPLKSRPFGVGNTTNITMTC</sequence>
<evidence type="ECO:0000313" key="4">
    <source>
        <dbReference type="WormBase" id="SRAE_2000054100"/>
    </source>
</evidence>
<protein>
    <submittedName>
        <fullName evidence="1 3">Cyclin-dependent kinase inhibitor family-containing protein</fullName>
    </submittedName>
</protein>
<evidence type="ECO:0000313" key="2">
    <source>
        <dbReference type="Proteomes" id="UP000035682"/>
    </source>
</evidence>
<dbReference type="GeneID" id="36378230"/>
<keyword evidence="2" id="KW-1185">Reference proteome</keyword>
<dbReference type="WormBase" id="SRAE_2000054100">
    <property type="protein sequence ID" value="SRP04429"/>
    <property type="gene ID" value="WBGene00260736"/>
</dbReference>
<dbReference type="InterPro" id="IPR044898">
    <property type="entry name" value="CDI_dom_sf"/>
</dbReference>
<evidence type="ECO:0000313" key="3">
    <source>
        <dbReference type="WBParaSite" id="SRAE_2000054100.1"/>
    </source>
</evidence>
<reference evidence="3" key="2">
    <citation type="submission" date="2020-12" db="UniProtKB">
        <authorList>
            <consortium name="WormBaseParasite"/>
        </authorList>
    </citation>
    <scope>IDENTIFICATION</scope>
</reference>
<dbReference type="RefSeq" id="XP_024505066.1">
    <property type="nucleotide sequence ID" value="XM_024651383.1"/>
</dbReference>
<dbReference type="EMBL" id="LN609529">
    <property type="protein sequence ID" value="CEF65866.1"/>
    <property type="molecule type" value="Genomic_DNA"/>
</dbReference>